<dbReference type="EMBL" id="RQFP01000001">
    <property type="protein sequence ID" value="TGK96142.1"/>
    <property type="molecule type" value="Genomic_DNA"/>
</dbReference>
<gene>
    <name evidence="2" type="ORF">EHQ30_05855</name>
</gene>
<accession>A0A2M9Y5Q1</accession>
<evidence type="ECO:0000313" key="3">
    <source>
        <dbReference type="Proteomes" id="UP000297891"/>
    </source>
</evidence>
<dbReference type="InterPro" id="IPR005585">
    <property type="entry name" value="DUF327"/>
</dbReference>
<name>A0A2M9Y5Q1_9LEPT</name>
<organism evidence="2 3">
    <name type="scientific">Leptospira brenneri</name>
    <dbReference type="NCBI Taxonomy" id="2023182"/>
    <lineage>
        <taxon>Bacteria</taxon>
        <taxon>Pseudomonadati</taxon>
        <taxon>Spirochaetota</taxon>
        <taxon>Spirochaetia</taxon>
        <taxon>Leptospirales</taxon>
        <taxon>Leptospiraceae</taxon>
        <taxon>Leptospira</taxon>
    </lineage>
</organism>
<proteinExistence type="predicted"/>
<dbReference type="Pfam" id="PF03885">
    <property type="entry name" value="DUF327"/>
    <property type="match status" value="1"/>
</dbReference>
<dbReference type="Gene3D" id="1.20.120.490">
    <property type="entry name" value="Hypothetical protein TM1646-like domain"/>
    <property type="match status" value="1"/>
</dbReference>
<dbReference type="OrthoDB" id="338478at2"/>
<dbReference type="SUPFAM" id="SSF158397">
    <property type="entry name" value="TM1646-like"/>
    <property type="match status" value="1"/>
</dbReference>
<reference evidence="2" key="1">
    <citation type="journal article" date="2019" name="PLoS Negl. Trop. Dis.">
        <title>Revisiting the worldwide diversity of Leptospira species in the environment.</title>
        <authorList>
            <person name="Vincent A.T."/>
            <person name="Schiettekatte O."/>
            <person name="Bourhy P."/>
            <person name="Veyrier F.J."/>
            <person name="Picardeau M."/>
        </authorList>
    </citation>
    <scope>NUCLEOTIDE SEQUENCE [LARGE SCALE GENOMIC DNA]</scope>
    <source>
        <strain evidence="2">201800277</strain>
    </source>
</reference>
<sequence>MIIQNNNPKSVSTSTKKGSKEKLSGSAFPVDESKQSFLEILESIVPSGKEETRELNELWKDLPDLEKELIKDPNHRNLDSYKKHIKQIAELILKKNYKVMQAPQRGRNDQKDVRYVKVVDEKLDLLAKTMFSPNNSAFVILKQLDEIRGLLIDLKG</sequence>
<comment type="caution">
    <text evidence="2">The sequence shown here is derived from an EMBL/GenBank/DDBJ whole genome shotgun (WGS) entry which is preliminary data.</text>
</comment>
<evidence type="ECO:0000256" key="1">
    <source>
        <dbReference type="SAM" id="MobiDB-lite"/>
    </source>
</evidence>
<dbReference type="RefSeq" id="WP_100788909.1">
    <property type="nucleotide sequence ID" value="NZ_NPDQ01000001.1"/>
</dbReference>
<feature type="region of interest" description="Disordered" evidence="1">
    <location>
        <begin position="1"/>
        <end position="28"/>
    </location>
</feature>
<dbReference type="InterPro" id="IPR024042">
    <property type="entry name" value="TM1646-like_dom_sf"/>
</dbReference>
<keyword evidence="3" id="KW-1185">Reference proteome</keyword>
<evidence type="ECO:0000313" key="2">
    <source>
        <dbReference type="EMBL" id="TGK96142.1"/>
    </source>
</evidence>
<dbReference type="AlphaFoldDB" id="A0A2M9Y5Q1"/>
<protein>
    <submittedName>
        <fullName evidence="2">DUF327 family protein</fullName>
    </submittedName>
</protein>
<dbReference type="Proteomes" id="UP000297891">
    <property type="component" value="Unassembled WGS sequence"/>
</dbReference>